<sequence length="164" mass="17232">MTDEEDDERRLHPTGWRTPLLLGVVGLLLGALFGTALPGLPPMPWTAIPTLLLLAFAEAFTAGRTRRRIRRAPGTEPIPPLSAARLVALAKASVLAAALFGGFCLGVALTVVDNLGLPVHREVFLTALGTALAAGVLAAAALYLEYACRVPGDEDRDDDRPGTA</sequence>
<evidence type="ECO:0000313" key="3">
    <source>
        <dbReference type="Proteomes" id="UP000676079"/>
    </source>
</evidence>
<proteinExistence type="predicted"/>
<accession>A0ABX8BJK6</accession>
<feature type="transmembrane region" description="Helical" evidence="1">
    <location>
        <begin position="20"/>
        <end position="40"/>
    </location>
</feature>
<keyword evidence="1" id="KW-0472">Membrane</keyword>
<feature type="transmembrane region" description="Helical" evidence="1">
    <location>
        <begin position="123"/>
        <end position="144"/>
    </location>
</feature>
<gene>
    <name evidence="2" type="ORF">KGD84_28750</name>
</gene>
<dbReference type="EMBL" id="CP074133">
    <property type="protein sequence ID" value="QUX22286.1"/>
    <property type="molecule type" value="Genomic_DNA"/>
</dbReference>
<feature type="transmembrane region" description="Helical" evidence="1">
    <location>
        <begin position="86"/>
        <end position="111"/>
    </location>
</feature>
<name>A0ABX8BJK6_9ACTN</name>
<keyword evidence="1" id="KW-0812">Transmembrane</keyword>
<evidence type="ECO:0000313" key="2">
    <source>
        <dbReference type="EMBL" id="QUX22286.1"/>
    </source>
</evidence>
<keyword evidence="3" id="KW-1185">Reference proteome</keyword>
<keyword evidence="1" id="KW-1133">Transmembrane helix</keyword>
<reference evidence="2 3" key="1">
    <citation type="submission" date="2021-05" db="EMBL/GenBank/DDBJ databases">
        <title>Direct Submission.</title>
        <authorList>
            <person name="Li K."/>
            <person name="Gao J."/>
        </authorList>
    </citation>
    <scope>NUCLEOTIDE SEQUENCE [LARGE SCALE GENOMIC DNA]</scope>
    <source>
        <strain evidence="2 3">Mg02</strain>
    </source>
</reference>
<organism evidence="2 3">
    <name type="scientific">Nocardiopsis changdeensis</name>
    <dbReference type="NCBI Taxonomy" id="2831969"/>
    <lineage>
        <taxon>Bacteria</taxon>
        <taxon>Bacillati</taxon>
        <taxon>Actinomycetota</taxon>
        <taxon>Actinomycetes</taxon>
        <taxon>Streptosporangiales</taxon>
        <taxon>Nocardiopsidaceae</taxon>
        <taxon>Nocardiopsis</taxon>
    </lineage>
</organism>
<dbReference type="Proteomes" id="UP000676079">
    <property type="component" value="Chromosome"/>
</dbReference>
<dbReference type="RefSeq" id="WP_220563502.1">
    <property type="nucleotide sequence ID" value="NZ_CP074133.1"/>
</dbReference>
<dbReference type="InterPro" id="IPR021517">
    <property type="entry name" value="DUF3180"/>
</dbReference>
<dbReference type="Pfam" id="PF11377">
    <property type="entry name" value="DUF3180"/>
    <property type="match status" value="1"/>
</dbReference>
<protein>
    <submittedName>
        <fullName evidence="2">DUF3180 domain-containing protein</fullName>
    </submittedName>
</protein>
<feature type="transmembrane region" description="Helical" evidence="1">
    <location>
        <begin position="46"/>
        <end position="65"/>
    </location>
</feature>
<evidence type="ECO:0000256" key="1">
    <source>
        <dbReference type="SAM" id="Phobius"/>
    </source>
</evidence>